<dbReference type="Proteomes" id="UP000253551">
    <property type="component" value="Unassembled WGS sequence"/>
</dbReference>
<dbReference type="InterPro" id="IPR011009">
    <property type="entry name" value="Kinase-like_dom_sf"/>
</dbReference>
<dbReference type="EMBL" id="PJQM01003379">
    <property type="protein sequence ID" value="RCH89207.1"/>
    <property type="molecule type" value="Genomic_DNA"/>
</dbReference>
<dbReference type="CDD" id="cd14008">
    <property type="entry name" value="STKc_LKB1_CaMKK"/>
    <property type="match status" value="1"/>
</dbReference>
<keyword evidence="4" id="KW-0723">Serine/threonine-protein kinase</keyword>
<evidence type="ECO:0000313" key="7">
    <source>
        <dbReference type="Proteomes" id="UP000253551"/>
    </source>
</evidence>
<dbReference type="Gene3D" id="3.30.200.20">
    <property type="entry name" value="Phosphorylase Kinase, domain 1"/>
    <property type="match status" value="1"/>
</dbReference>
<dbReference type="PANTHER" id="PTHR24346">
    <property type="entry name" value="MAP/MICROTUBULE AFFINITY-REGULATING KINASE"/>
    <property type="match status" value="1"/>
</dbReference>
<organism evidence="6 7">
    <name type="scientific">Rhizopus stolonifer</name>
    <name type="common">Rhizopus nigricans</name>
    <dbReference type="NCBI Taxonomy" id="4846"/>
    <lineage>
        <taxon>Eukaryota</taxon>
        <taxon>Fungi</taxon>
        <taxon>Fungi incertae sedis</taxon>
        <taxon>Mucoromycota</taxon>
        <taxon>Mucoromycotina</taxon>
        <taxon>Mucoromycetes</taxon>
        <taxon>Mucorales</taxon>
        <taxon>Mucorineae</taxon>
        <taxon>Rhizopodaceae</taxon>
        <taxon>Rhizopus</taxon>
    </lineage>
</organism>
<dbReference type="InterPro" id="IPR017441">
    <property type="entry name" value="Protein_kinase_ATP_BS"/>
</dbReference>
<proteinExistence type="inferred from homology"/>
<evidence type="ECO:0000256" key="3">
    <source>
        <dbReference type="PROSITE-ProRule" id="PRU10141"/>
    </source>
</evidence>
<dbReference type="OrthoDB" id="68483at2759"/>
<evidence type="ECO:0000256" key="2">
    <source>
        <dbReference type="ARBA" id="ARBA00022840"/>
    </source>
</evidence>
<sequence length="342" mass="39555">MSFVDSEVIITNTIVKEYDIETGNKQINHYRMMKEIGRGVHGKVKLAQDITTGRSAVKIVDKRNQKRRMGHGLKENGLKMEREISILKKCRHPNVVQLLEVMDNPESKKMYIVLEYTCGEIEWRQDEKPVLSIEESRRIFRDIVNGLDYRIIHRDIKPANVLLSENRVAKISDFGVSYYNPLLAKDSRIEPTQDLILRMEKELAETAGTPAFFAPELCYAGEGKRSRISKAIDVWALGVTLYCLLFGQCPFTASSEFELFEIIPYQPLTFPFAIEDDLQDLLKSLLEKLPEKRITLDKVKSHPWLLDWNHPSMMNRNLHTAAYFLFHFTIAFSRQRTSSLSL</sequence>
<reference evidence="6 7" key="1">
    <citation type="journal article" date="2018" name="G3 (Bethesda)">
        <title>Phylogenetic and Phylogenomic Definition of Rhizopus Species.</title>
        <authorList>
            <person name="Gryganskyi A.P."/>
            <person name="Golan J."/>
            <person name="Dolatabadi S."/>
            <person name="Mondo S."/>
            <person name="Robb S."/>
            <person name="Idnurm A."/>
            <person name="Muszewska A."/>
            <person name="Steczkiewicz K."/>
            <person name="Masonjones S."/>
            <person name="Liao H.L."/>
            <person name="Gajdeczka M.T."/>
            <person name="Anike F."/>
            <person name="Vuek A."/>
            <person name="Anishchenko I.M."/>
            <person name="Voigt K."/>
            <person name="de Hoog G.S."/>
            <person name="Smith M.E."/>
            <person name="Heitman J."/>
            <person name="Vilgalys R."/>
            <person name="Stajich J.E."/>
        </authorList>
    </citation>
    <scope>NUCLEOTIDE SEQUENCE [LARGE SCALE GENOMIC DNA]</scope>
    <source>
        <strain evidence="6 7">LSU 92-RS-03</strain>
    </source>
</reference>
<evidence type="ECO:0000256" key="4">
    <source>
        <dbReference type="RuleBase" id="RU000304"/>
    </source>
</evidence>
<keyword evidence="1 3" id="KW-0547">Nucleotide-binding</keyword>
<dbReference type="PROSITE" id="PS00108">
    <property type="entry name" value="PROTEIN_KINASE_ST"/>
    <property type="match status" value="1"/>
</dbReference>
<comment type="similarity">
    <text evidence="4">Belongs to the protein kinase superfamily.</text>
</comment>
<dbReference type="GO" id="GO:0035556">
    <property type="term" value="P:intracellular signal transduction"/>
    <property type="evidence" value="ECO:0007669"/>
    <property type="project" value="TreeGrafter"/>
</dbReference>
<gene>
    <name evidence="6" type="ORF">CU098_004770</name>
</gene>
<dbReference type="GO" id="GO:0005524">
    <property type="term" value="F:ATP binding"/>
    <property type="evidence" value="ECO:0007669"/>
    <property type="project" value="UniProtKB-UniRule"/>
</dbReference>
<keyword evidence="7" id="KW-1185">Reference proteome</keyword>
<evidence type="ECO:0000313" key="6">
    <source>
        <dbReference type="EMBL" id="RCH89207.1"/>
    </source>
</evidence>
<evidence type="ECO:0000259" key="5">
    <source>
        <dbReference type="PROSITE" id="PS50011"/>
    </source>
</evidence>
<accession>A0A367JH12</accession>
<dbReference type="PROSITE" id="PS00107">
    <property type="entry name" value="PROTEIN_KINASE_ATP"/>
    <property type="match status" value="1"/>
</dbReference>
<dbReference type="Gene3D" id="1.10.510.10">
    <property type="entry name" value="Transferase(Phosphotransferase) domain 1"/>
    <property type="match status" value="1"/>
</dbReference>
<protein>
    <recommendedName>
        <fullName evidence="5">Protein kinase domain-containing protein</fullName>
    </recommendedName>
</protein>
<dbReference type="InterPro" id="IPR008271">
    <property type="entry name" value="Ser/Thr_kinase_AS"/>
</dbReference>
<keyword evidence="4" id="KW-0418">Kinase</keyword>
<feature type="binding site" evidence="3">
    <location>
        <position position="58"/>
    </location>
    <ligand>
        <name>ATP</name>
        <dbReference type="ChEBI" id="CHEBI:30616"/>
    </ligand>
</feature>
<dbReference type="SMART" id="SM00220">
    <property type="entry name" value="S_TKc"/>
    <property type="match status" value="1"/>
</dbReference>
<feature type="domain" description="Protein kinase" evidence="5">
    <location>
        <begin position="30"/>
        <end position="305"/>
    </location>
</feature>
<dbReference type="STRING" id="4846.A0A367JH12"/>
<dbReference type="GO" id="GO:0004674">
    <property type="term" value="F:protein serine/threonine kinase activity"/>
    <property type="evidence" value="ECO:0007669"/>
    <property type="project" value="UniProtKB-KW"/>
</dbReference>
<dbReference type="PROSITE" id="PS50011">
    <property type="entry name" value="PROTEIN_KINASE_DOM"/>
    <property type="match status" value="1"/>
</dbReference>
<dbReference type="InterPro" id="IPR000719">
    <property type="entry name" value="Prot_kinase_dom"/>
</dbReference>
<keyword evidence="4" id="KW-0808">Transferase</keyword>
<comment type="caution">
    <text evidence="6">The sequence shown here is derived from an EMBL/GenBank/DDBJ whole genome shotgun (WGS) entry which is preliminary data.</text>
</comment>
<dbReference type="Pfam" id="PF00069">
    <property type="entry name" value="Pkinase"/>
    <property type="match status" value="1"/>
</dbReference>
<dbReference type="FunFam" id="1.10.510.10:FF:000571">
    <property type="entry name" value="Maternal embryonic leucine zipper kinase"/>
    <property type="match status" value="1"/>
</dbReference>
<evidence type="ECO:0000256" key="1">
    <source>
        <dbReference type="ARBA" id="ARBA00022741"/>
    </source>
</evidence>
<dbReference type="GO" id="GO:0005737">
    <property type="term" value="C:cytoplasm"/>
    <property type="evidence" value="ECO:0007669"/>
    <property type="project" value="TreeGrafter"/>
</dbReference>
<dbReference type="SUPFAM" id="SSF56112">
    <property type="entry name" value="Protein kinase-like (PK-like)"/>
    <property type="match status" value="1"/>
</dbReference>
<name>A0A367JH12_RHIST</name>
<dbReference type="PANTHER" id="PTHR24346:SF77">
    <property type="entry name" value="SERINE THREONINE PROTEIN KINASE"/>
    <property type="match status" value="1"/>
</dbReference>
<dbReference type="AlphaFoldDB" id="A0A367JH12"/>
<keyword evidence="2 3" id="KW-0067">ATP-binding</keyword>